<evidence type="ECO:0000313" key="2">
    <source>
        <dbReference type="EMBL" id="AIB12035.1"/>
    </source>
</evidence>
<proteinExistence type="predicted"/>
<dbReference type="RefSeq" id="WP_038528427.1">
    <property type="nucleotide sequence ID" value="NZ_CP007793.1"/>
</dbReference>
<dbReference type="EMBL" id="JBJLSN010000046">
    <property type="protein sequence ID" value="MFL7904330.1"/>
    <property type="molecule type" value="Genomic_DNA"/>
</dbReference>
<name>A0A060DH20_9PROT</name>
<evidence type="ECO:0000313" key="5">
    <source>
        <dbReference type="Proteomes" id="UP000027186"/>
    </source>
</evidence>
<accession>A0A060DH20</accession>
<reference evidence="4 6" key="2">
    <citation type="submission" date="2018-01" db="EMBL/GenBank/DDBJ databases">
        <title>Whole genome sequence of Azospirillum brasilense REC3 isolated from strawberry roots.</title>
        <authorList>
            <person name="Fontana C.A."/>
            <person name="Salazar S.M."/>
            <person name="Bassi D."/>
            <person name="Puglisi E."/>
            <person name="Lovaisa N.C."/>
            <person name="Toffoli L.M."/>
            <person name="Pedraza R."/>
            <person name="Cocconcelli P.S."/>
        </authorList>
    </citation>
    <scope>NUCLEOTIDE SEQUENCE [LARGE SCALE GENOMIC DNA]</scope>
    <source>
        <strain evidence="4 6">REC3</strain>
    </source>
</reference>
<reference evidence="3 7" key="3">
    <citation type="submission" date="2024-11" db="EMBL/GenBank/DDBJ databases">
        <title>Draft genome sequences of two bacteria associated to sugarcane roots in Colombia.</title>
        <authorList>
            <person name="Pardo-Diaz S."/>
            <person name="Masmela-Mendoza J."/>
            <person name="Delgadillo-Duran P."/>
            <person name="Bautista E.J."/>
            <person name="Rojas-Tapias D.F."/>
        </authorList>
    </citation>
    <scope>NUCLEOTIDE SEQUENCE [LARGE SCALE GENOMIC DNA]</scope>
    <source>
        <strain evidence="3 7">Ap18</strain>
    </source>
</reference>
<protein>
    <submittedName>
        <fullName evidence="3">DUF1127 domain-containing protein</fullName>
    </submittedName>
</protein>
<evidence type="ECO:0000313" key="4">
    <source>
        <dbReference type="EMBL" id="PNQ97017.1"/>
    </source>
</evidence>
<evidence type="ECO:0000313" key="6">
    <source>
        <dbReference type="Proteomes" id="UP000236268"/>
    </source>
</evidence>
<gene>
    <name evidence="2" type="ORF">ABAZ39_08490</name>
    <name evidence="3" type="ORF">ACJ41P_24585</name>
    <name evidence="4" type="ORF">C1S70_20175</name>
</gene>
<dbReference type="Proteomes" id="UP001628281">
    <property type="component" value="Unassembled WGS sequence"/>
</dbReference>
<evidence type="ECO:0000259" key="1">
    <source>
        <dbReference type="Pfam" id="PF06568"/>
    </source>
</evidence>
<feature type="domain" description="YjiS-like" evidence="1">
    <location>
        <begin position="44"/>
        <end position="71"/>
    </location>
</feature>
<evidence type="ECO:0000313" key="3">
    <source>
        <dbReference type="EMBL" id="MFL7904330.1"/>
    </source>
</evidence>
<dbReference type="AlphaFoldDB" id="A0A060DH20"/>
<dbReference type="InterPro" id="IPR009506">
    <property type="entry name" value="YjiS-like"/>
</dbReference>
<keyword evidence="7" id="KW-1185">Reference proteome</keyword>
<sequence>MRITEATRSSGSSSFTTVFKVIARALSVGIRPVWFVMEAGLNGYERWRQRQALMRLDDHLLKDIGVSRADVDSEVNKPFWRG</sequence>
<organism evidence="2 5">
    <name type="scientific">Azospirillum argentinense</name>
    <dbReference type="NCBI Taxonomy" id="2970906"/>
    <lineage>
        <taxon>Bacteria</taxon>
        <taxon>Pseudomonadati</taxon>
        <taxon>Pseudomonadota</taxon>
        <taxon>Alphaproteobacteria</taxon>
        <taxon>Rhodospirillales</taxon>
        <taxon>Azospirillaceae</taxon>
        <taxon>Azospirillum</taxon>
    </lineage>
</organism>
<accession>A0A2K1FWU7</accession>
<reference evidence="2 5" key="1">
    <citation type="journal article" date="2014" name="Genome Announc.">
        <title>Complete Genome Sequence of the Model Rhizosphere Strain Azospirillum brasilense Az39, Successfully Applied in Agriculture.</title>
        <authorList>
            <person name="Rivera D."/>
            <person name="Revale S."/>
            <person name="Molina R."/>
            <person name="Gualpa J."/>
            <person name="Puente M."/>
            <person name="Maroniche G."/>
            <person name="Paris G."/>
            <person name="Baker D."/>
            <person name="Clavijo B."/>
            <person name="McLay K."/>
            <person name="Spaepen S."/>
            <person name="Perticari A."/>
            <person name="Vazquez M."/>
            <person name="Wisniewski-Dye F."/>
            <person name="Watkins C."/>
            <person name="Martinez-Abarca F."/>
            <person name="Vanderleyden J."/>
            <person name="Cassan F."/>
        </authorList>
    </citation>
    <scope>NUCLEOTIDE SEQUENCE [LARGE SCALE GENOMIC DNA]</scope>
    <source>
        <strain evidence="2 5">Az39</strain>
    </source>
</reference>
<dbReference type="KEGG" id="abq:ABAZ39_08490"/>
<dbReference type="OrthoDB" id="8096613at2"/>
<dbReference type="Proteomes" id="UP000236268">
    <property type="component" value="Unassembled WGS sequence"/>
</dbReference>
<dbReference type="EMBL" id="POWG01000023">
    <property type="protein sequence ID" value="PNQ97017.1"/>
    <property type="molecule type" value="Genomic_DNA"/>
</dbReference>
<dbReference type="Pfam" id="PF06568">
    <property type="entry name" value="YjiS-like"/>
    <property type="match status" value="1"/>
</dbReference>
<dbReference type="Proteomes" id="UP000027186">
    <property type="component" value="Chromosome"/>
</dbReference>
<dbReference type="EMBL" id="CP007793">
    <property type="protein sequence ID" value="AIB12035.1"/>
    <property type="molecule type" value="Genomic_DNA"/>
</dbReference>
<evidence type="ECO:0000313" key="7">
    <source>
        <dbReference type="Proteomes" id="UP001628281"/>
    </source>
</evidence>